<feature type="compositionally biased region" description="Low complexity" evidence="1">
    <location>
        <begin position="991"/>
        <end position="1007"/>
    </location>
</feature>
<feature type="region of interest" description="Disordered" evidence="1">
    <location>
        <begin position="2241"/>
        <end position="2278"/>
    </location>
</feature>
<feature type="compositionally biased region" description="Low complexity" evidence="1">
    <location>
        <begin position="3343"/>
        <end position="3362"/>
    </location>
</feature>
<proteinExistence type="predicted"/>
<feature type="region of interest" description="Disordered" evidence="1">
    <location>
        <begin position="3843"/>
        <end position="3895"/>
    </location>
</feature>
<feature type="region of interest" description="Disordered" evidence="1">
    <location>
        <begin position="3088"/>
        <end position="3170"/>
    </location>
</feature>
<feature type="compositionally biased region" description="Low complexity" evidence="1">
    <location>
        <begin position="1576"/>
        <end position="1597"/>
    </location>
</feature>
<feature type="compositionally biased region" description="Low complexity" evidence="1">
    <location>
        <begin position="367"/>
        <end position="385"/>
    </location>
</feature>
<dbReference type="PANTHER" id="PTHR37612:SF20">
    <property type="entry name" value="PER-HEXAMER REPEAT PROTEIN 5-RELATED"/>
    <property type="match status" value="1"/>
</dbReference>
<feature type="region of interest" description="Disordered" evidence="1">
    <location>
        <begin position="1551"/>
        <end position="1679"/>
    </location>
</feature>
<dbReference type="EMBL" id="CM008968">
    <property type="protein sequence ID" value="PNW80860.1"/>
    <property type="molecule type" value="Genomic_DNA"/>
</dbReference>
<feature type="region of interest" description="Disordered" evidence="1">
    <location>
        <begin position="4098"/>
        <end position="4128"/>
    </location>
</feature>
<feature type="compositionally biased region" description="Low complexity" evidence="1">
    <location>
        <begin position="3088"/>
        <end position="3107"/>
    </location>
</feature>
<feature type="region of interest" description="Disordered" evidence="1">
    <location>
        <begin position="697"/>
        <end position="727"/>
    </location>
</feature>
<evidence type="ECO:0000313" key="3">
    <source>
        <dbReference type="Proteomes" id="UP000006906"/>
    </source>
</evidence>
<organism evidence="2 3">
    <name type="scientific">Chlamydomonas reinhardtii</name>
    <name type="common">Chlamydomonas smithii</name>
    <dbReference type="NCBI Taxonomy" id="3055"/>
    <lineage>
        <taxon>Eukaryota</taxon>
        <taxon>Viridiplantae</taxon>
        <taxon>Chlorophyta</taxon>
        <taxon>core chlorophytes</taxon>
        <taxon>Chlorophyceae</taxon>
        <taxon>CS clade</taxon>
        <taxon>Chlamydomonadales</taxon>
        <taxon>Chlamydomonadaceae</taxon>
        <taxon>Chlamydomonas</taxon>
    </lineage>
</organism>
<dbReference type="ExpressionAtlas" id="A0A2K3DK06">
    <property type="expression patterns" value="differential"/>
</dbReference>
<feature type="compositionally biased region" description="Basic and acidic residues" evidence="1">
    <location>
        <begin position="1562"/>
        <end position="1574"/>
    </location>
</feature>
<dbReference type="KEGG" id="cre:CHLRE_07g332600v5"/>
<evidence type="ECO:0000256" key="1">
    <source>
        <dbReference type="SAM" id="MobiDB-lite"/>
    </source>
</evidence>
<feature type="region of interest" description="Disordered" evidence="1">
    <location>
        <begin position="2872"/>
        <end position="2938"/>
    </location>
</feature>
<feature type="region of interest" description="Disordered" evidence="1">
    <location>
        <begin position="4327"/>
        <end position="4389"/>
    </location>
</feature>
<feature type="compositionally biased region" description="Low complexity" evidence="1">
    <location>
        <begin position="2306"/>
        <end position="2323"/>
    </location>
</feature>
<feature type="compositionally biased region" description="Basic and acidic residues" evidence="1">
    <location>
        <begin position="546"/>
        <end position="555"/>
    </location>
</feature>
<dbReference type="InterPro" id="IPR052258">
    <property type="entry name" value="Diverse_Func_Domain-Protein"/>
</dbReference>
<feature type="region of interest" description="Disordered" evidence="1">
    <location>
        <begin position="2306"/>
        <end position="2334"/>
    </location>
</feature>
<dbReference type="GO" id="GO:0005634">
    <property type="term" value="C:nucleus"/>
    <property type="evidence" value="ECO:0000318"/>
    <property type="project" value="GO_Central"/>
</dbReference>
<dbReference type="PANTHER" id="PTHR37612">
    <property type="entry name" value="FIBROIN HEAVY CHAIN FIB-H LIKE PROTEIN"/>
    <property type="match status" value="1"/>
</dbReference>
<name>A0A2K3DK06_CHLRE</name>
<feature type="region of interest" description="Disordered" evidence="1">
    <location>
        <begin position="979"/>
        <end position="1007"/>
    </location>
</feature>
<dbReference type="GO" id="GO:0006357">
    <property type="term" value="P:regulation of transcription by RNA polymerase II"/>
    <property type="evidence" value="ECO:0000318"/>
    <property type="project" value="GO_Central"/>
</dbReference>
<dbReference type="GeneID" id="5715929"/>
<feature type="compositionally biased region" description="Low complexity" evidence="1">
    <location>
        <begin position="3046"/>
        <end position="3055"/>
    </location>
</feature>
<feature type="compositionally biased region" description="Low complexity" evidence="1">
    <location>
        <begin position="3440"/>
        <end position="3467"/>
    </location>
</feature>
<feature type="region of interest" description="Disordered" evidence="1">
    <location>
        <begin position="460"/>
        <end position="503"/>
    </location>
</feature>
<feature type="compositionally biased region" description="Polar residues" evidence="1">
    <location>
        <begin position="1632"/>
        <end position="1648"/>
    </location>
</feature>
<dbReference type="OrthoDB" id="553137at2759"/>
<evidence type="ECO:0000313" key="2">
    <source>
        <dbReference type="EMBL" id="PNW80860.1"/>
    </source>
</evidence>
<feature type="region of interest" description="Disordered" evidence="1">
    <location>
        <begin position="81"/>
        <end position="103"/>
    </location>
</feature>
<feature type="compositionally biased region" description="Low complexity" evidence="1">
    <location>
        <begin position="2918"/>
        <end position="2938"/>
    </location>
</feature>
<feature type="region of interest" description="Disordered" evidence="1">
    <location>
        <begin position="3733"/>
        <end position="3752"/>
    </location>
</feature>
<feature type="compositionally biased region" description="Gly residues" evidence="1">
    <location>
        <begin position="2670"/>
        <end position="2680"/>
    </location>
</feature>
<feature type="compositionally biased region" description="Low complexity" evidence="1">
    <location>
        <begin position="83"/>
        <end position="103"/>
    </location>
</feature>
<feature type="region of interest" description="Disordered" evidence="1">
    <location>
        <begin position="1083"/>
        <end position="1116"/>
    </location>
</feature>
<feature type="region of interest" description="Disordered" evidence="1">
    <location>
        <begin position="3440"/>
        <end position="3468"/>
    </location>
</feature>
<feature type="region of interest" description="Disordered" evidence="1">
    <location>
        <begin position="815"/>
        <end position="835"/>
    </location>
</feature>
<feature type="region of interest" description="Disordered" evidence="1">
    <location>
        <begin position="3200"/>
        <end position="3234"/>
    </location>
</feature>
<feature type="compositionally biased region" description="Low complexity" evidence="1">
    <location>
        <begin position="706"/>
        <end position="722"/>
    </location>
</feature>
<protein>
    <submittedName>
        <fullName evidence="2">Uncharacterized protein</fullName>
    </submittedName>
</protein>
<feature type="compositionally biased region" description="Basic residues" evidence="1">
    <location>
        <begin position="4362"/>
        <end position="4374"/>
    </location>
</feature>
<feature type="region of interest" description="Disordered" evidence="1">
    <location>
        <begin position="3331"/>
        <end position="3362"/>
    </location>
</feature>
<feature type="compositionally biased region" description="Gly residues" evidence="1">
    <location>
        <begin position="4345"/>
        <end position="4361"/>
    </location>
</feature>
<feature type="region of interest" description="Disordered" evidence="1">
    <location>
        <begin position="538"/>
        <end position="570"/>
    </location>
</feature>
<feature type="region of interest" description="Disordered" evidence="1">
    <location>
        <begin position="2017"/>
        <end position="2038"/>
    </location>
</feature>
<feature type="region of interest" description="Disordered" evidence="1">
    <location>
        <begin position="3043"/>
        <end position="3068"/>
    </location>
</feature>
<feature type="compositionally biased region" description="Polar residues" evidence="1">
    <location>
        <begin position="486"/>
        <end position="498"/>
    </location>
</feature>
<feature type="compositionally biased region" description="Polar residues" evidence="1">
    <location>
        <begin position="1904"/>
        <end position="1914"/>
    </location>
</feature>
<accession>A0A2K3DK06</accession>
<feature type="region of interest" description="Disordered" evidence="1">
    <location>
        <begin position="2663"/>
        <end position="2686"/>
    </location>
</feature>
<feature type="region of interest" description="Disordered" evidence="1">
    <location>
        <begin position="361"/>
        <end position="385"/>
    </location>
</feature>
<dbReference type="Proteomes" id="UP000006906">
    <property type="component" value="Chromosome 7"/>
</dbReference>
<feature type="compositionally biased region" description="Low complexity" evidence="1">
    <location>
        <begin position="1649"/>
        <end position="1679"/>
    </location>
</feature>
<feature type="region of interest" description="Disordered" evidence="1">
    <location>
        <begin position="2130"/>
        <end position="2183"/>
    </location>
</feature>
<feature type="compositionally biased region" description="Low complexity" evidence="1">
    <location>
        <begin position="2132"/>
        <end position="2157"/>
    </location>
</feature>
<feature type="compositionally biased region" description="Low complexity" evidence="1">
    <location>
        <begin position="4107"/>
        <end position="4121"/>
    </location>
</feature>
<feature type="compositionally biased region" description="Low complexity" evidence="1">
    <location>
        <begin position="460"/>
        <end position="476"/>
    </location>
</feature>
<dbReference type="Gramene" id="PNW80860">
    <property type="protein sequence ID" value="PNW80860"/>
    <property type="gene ID" value="CHLRE_07g332600v5"/>
</dbReference>
<feature type="compositionally biased region" description="Low complexity" evidence="1">
    <location>
        <begin position="1967"/>
        <end position="1978"/>
    </location>
</feature>
<keyword evidence="3" id="KW-1185">Reference proteome</keyword>
<dbReference type="InParanoid" id="A0A2K3DK06"/>
<feature type="compositionally biased region" description="Polar residues" evidence="1">
    <location>
        <begin position="3129"/>
        <end position="3141"/>
    </location>
</feature>
<feature type="compositionally biased region" description="Acidic residues" evidence="1">
    <location>
        <begin position="3400"/>
        <end position="3412"/>
    </location>
</feature>
<dbReference type="GO" id="GO:0000976">
    <property type="term" value="F:transcription cis-regulatory region binding"/>
    <property type="evidence" value="ECO:0000318"/>
    <property type="project" value="GO_Central"/>
</dbReference>
<dbReference type="RefSeq" id="XP_042922781.1">
    <property type="nucleotide sequence ID" value="XM_043064213.1"/>
</dbReference>
<feature type="region of interest" description="Disordered" evidence="1">
    <location>
        <begin position="3384"/>
        <end position="3420"/>
    </location>
</feature>
<reference evidence="2 3" key="1">
    <citation type="journal article" date="2007" name="Science">
        <title>The Chlamydomonas genome reveals the evolution of key animal and plant functions.</title>
        <authorList>
            <person name="Merchant S.S."/>
            <person name="Prochnik S.E."/>
            <person name="Vallon O."/>
            <person name="Harris E.H."/>
            <person name="Karpowicz S.J."/>
            <person name="Witman G.B."/>
            <person name="Terry A."/>
            <person name="Salamov A."/>
            <person name="Fritz-Laylin L.K."/>
            <person name="Marechal-Drouard L."/>
            <person name="Marshall W.F."/>
            <person name="Qu L.H."/>
            <person name="Nelson D.R."/>
            <person name="Sanderfoot A.A."/>
            <person name="Spalding M.H."/>
            <person name="Kapitonov V.V."/>
            <person name="Ren Q."/>
            <person name="Ferris P."/>
            <person name="Lindquist E."/>
            <person name="Shapiro H."/>
            <person name="Lucas S.M."/>
            <person name="Grimwood J."/>
            <person name="Schmutz J."/>
            <person name="Cardol P."/>
            <person name="Cerutti H."/>
            <person name="Chanfreau G."/>
            <person name="Chen C.L."/>
            <person name="Cognat V."/>
            <person name="Croft M.T."/>
            <person name="Dent R."/>
            <person name="Dutcher S."/>
            <person name="Fernandez E."/>
            <person name="Fukuzawa H."/>
            <person name="Gonzalez-Ballester D."/>
            <person name="Gonzalez-Halphen D."/>
            <person name="Hallmann A."/>
            <person name="Hanikenne M."/>
            <person name="Hippler M."/>
            <person name="Inwood W."/>
            <person name="Jabbari K."/>
            <person name="Kalanon M."/>
            <person name="Kuras R."/>
            <person name="Lefebvre P.A."/>
            <person name="Lemaire S.D."/>
            <person name="Lobanov A.V."/>
            <person name="Lohr M."/>
            <person name="Manuell A."/>
            <person name="Meier I."/>
            <person name="Mets L."/>
            <person name="Mittag M."/>
            <person name="Mittelmeier T."/>
            <person name="Moroney J.V."/>
            <person name="Moseley J."/>
            <person name="Napoli C."/>
            <person name="Nedelcu A.M."/>
            <person name="Niyogi K."/>
            <person name="Novoselov S.V."/>
            <person name="Paulsen I.T."/>
            <person name="Pazour G."/>
            <person name="Purton S."/>
            <person name="Ral J.P."/>
            <person name="Riano-Pachon D.M."/>
            <person name="Riekhof W."/>
            <person name="Rymarquis L."/>
            <person name="Schroda M."/>
            <person name="Stern D."/>
            <person name="Umen J."/>
            <person name="Willows R."/>
            <person name="Wilson N."/>
            <person name="Zimmer S.L."/>
            <person name="Allmer J."/>
            <person name="Balk J."/>
            <person name="Bisova K."/>
            <person name="Chen C.J."/>
            <person name="Elias M."/>
            <person name="Gendler K."/>
            <person name="Hauser C."/>
            <person name="Lamb M.R."/>
            <person name="Ledford H."/>
            <person name="Long J.C."/>
            <person name="Minagawa J."/>
            <person name="Page M.D."/>
            <person name="Pan J."/>
            <person name="Pootakham W."/>
            <person name="Roje S."/>
            <person name="Rose A."/>
            <person name="Stahlberg E."/>
            <person name="Terauchi A.M."/>
            <person name="Yang P."/>
            <person name="Ball S."/>
            <person name="Bowler C."/>
            <person name="Dieckmann C.L."/>
            <person name="Gladyshev V.N."/>
            <person name="Green P."/>
            <person name="Jorgensen R."/>
            <person name="Mayfield S."/>
            <person name="Mueller-Roeber B."/>
            <person name="Rajamani S."/>
            <person name="Sayre R.T."/>
            <person name="Brokstein P."/>
            <person name="Dubchak I."/>
            <person name="Goodstein D."/>
            <person name="Hornick L."/>
            <person name="Huang Y.W."/>
            <person name="Jhaveri J."/>
            <person name="Luo Y."/>
            <person name="Martinez D."/>
            <person name="Ngau W.C."/>
            <person name="Otillar B."/>
            <person name="Poliakov A."/>
            <person name="Porter A."/>
            <person name="Szajkowski L."/>
            <person name="Werner G."/>
            <person name="Zhou K."/>
            <person name="Grigoriev I.V."/>
            <person name="Rokhsar D.S."/>
            <person name="Grossman A.R."/>
        </authorList>
    </citation>
    <scope>NUCLEOTIDE SEQUENCE [LARGE SCALE GENOMIC DNA]</scope>
    <source>
        <strain evidence="3">CC-503</strain>
    </source>
</reference>
<sequence length="4389" mass="440877">MRRSEPAAARRLCLDWQRAAGGLSSSRVRAGTAASLLARYFAPRSPCPSPAAVACTGDMPWAVATARTAHAARQDPCQYQINGGSSSDMPGSSSIVCSSGPSRSPVLKQEQVAAIEAQERGQAPGQEQAREHELQWLHQTPTHALVDMLHELTPLVAEPTRNFAAESVGAIDGARSSPGSYRASPAAASVAAAAADTVEAPSSVPAVSSGAQSHAVASEAAAEAKAEAGSEAEAARATCHAQISGRQLGEQLLAGNEAVSRAVSLRTELLNRLTHGRGDVAGPALSLQQAVHGLQAHMAQPLFLMTMKPSGGVYKKTRRLAMRNGTLLRVALLHEVRLAADALAADAAAAPGACTVASGGLQHTGSTTAAPADAQATTAAPGETDTAAAAVSAPAADALPAAHRDLALSGLQIVATELSDTVPSLNNNDELAHRGLRAEAAAGAGMALLGLLQRLQPSQVQQQPVQQQAPQQEQPQTHLRERTAKDQSPQHQQVTGDGSSLEAAHAPAVIEALERAQREWLATSEMKEAQAIALPDASWAQASTAGEREAGKDEPAVISAAPPADRPGLLTRKGAYSQQVIAERLLGLQQSLPALSSAAKAVLLREAQPVQTQPLQEEAAEGVPAAAGSVAVAAAAHVTPAGGNSATAAAAPLAKVQASSTAAVAEPVVALLPAAPLPPTALSRPAVAPAATTVEAAGAQSRLPGTAAASSPPTAPSEATVADTAGPASTLPREHVAVAEAQEAVLVQEQAGESQSEPEARWWKRMSVHALVDVMHELTPSVVDATKSDAAGSLGVSGGAGSRARSRKALAAVAAAGAGTRPDTGEAPSPVPVVSSGAQSHAVASEAAAEAKAEAGSEAEAARATCHAQMSGRQPGEQLLAGNEAVSRALLARNELLHRLTGGQGDVAGPALSLAQAVRGLQAHMAQPLNLRAPEGASQAVCRRAMRNGTLLRVALLHEVRLAADALAADAAAAPGACTVASGGQQHTGSTTAAPADAQATTAAPGETDTAAAAVSAPAADALPAAHRDLSLSGLQIVATELFDTVPLPRDYTALNGLSQRAEAAAGAGMALLGLLQRLHPSQLQQLQQQHPRERTVKDQSPQPRPAPDDRSISEPGRVSAALETLERAQQDWLSSPQLQRNEHLTVRFNVSKAGPTGAGYDPSSQQVIAERLLRLQQSLPALSSAAKAVLLRLTQPVQTQLLQAEAAEGVPAAAGSVAVAAAAHVTPAGGYSAAAAAAPLSKVQVTERVVLDMPLQELRQWMTDPDSLPQARQAKAEAALVRLQLWVAACRHPGGLLAVLRSPDVVEDVRSHRGQLARRWWHGTLEPLLRRHLAAAAASGSSAGGPAAEAEVSASEAAAAAAAETEVSALEATAAPAGGDEGGRGGDVLEALKQQTLEVEELEALRREATAALLRPFTLTSAAAPSAEARAEGAAAEAGAKAGAKAGAEAEARLLRLAPALPPDGLLSALTQLHRVAAAHAGRSEGQMAAPPAEPNAVLCATYARCTAAAAGVPSAAEELSATLHTSQLLEGFRAAAWLGGVGLPAPAAAAAATSHSSHRGSSDRGERSDHVELTGSAGSSTVTSTSTSASGSAAAICPAGQSPPEFSRAMQEPQTAAAEPELDGRLDKQQPATTLVEQQQGANSLDANAASPASIAATSDASGPGMGPAATGAPVAAAGPEGNAVAATASSETVARTARGVMGTVADALATSLLRSRAEQTVSATAHGQQSAGVAATPAATASDADMNAAVLESLRLLAAARVQSQRLVLAVWGLPLEVLPGRPKAAKPLVSTFQLRADVIAVVEAAARRAAASIAAAKQAAPPVAAPPAELLQPLCDEGLIGDRDWVTLHRALTRQALRLSGEAGGAESPAAMTPAPKTAAGAMADEPTCSPGTVEVSAGTDATGSPQSARSLASSLRFVRAKLYERLEAGHVPSVFEAVALLKDVAALPLTYRKTGATDAVPAAPQARAASRNALMPSGSRRRSITGYNRRRRTLILALQRALQQAAAAEPHVAGSDSVGTASGQEADSVATDGPVALRRRKDVHSRELRLGVYTLLQELEEVTAPGAYATPRTAAFTAGALAAVLRLPAVAAALGPAADCQEVATRVLKARRVALSEPHMAQCLMEQRQPQQQSQYQLQTQQQQPSRPLPLQHQPPQPSHSPKDGARPPVTPADKYTEGTSGRMLELAAALDDAVVAAVRELLLRKLPDSELLELLHRRPELLAGDADEAQAVGALPLRRTPPPATAARTASQAASGAAAPNAGQGSSAATSGLRLRDEVPADLDGMTALRFAVNAATGTGSAASRASSGSAGSRRAGAGAGAGEGASAGTTPYAGVGADAEALWRTPALPSSLLLLGGSSGTCDSDAAGRGAGAGAVAGGSAGAAAAAAALAARRSLTRLQREVNMRLVELLTRSSHVPHLISVMQLSCRHSAAIALPTQAALQLALCEAAPCMTAPQLTQVLQLVHMTRLYPPPLVHAAARRALELCGAAANAGASMPGAAAEPSIAGQFGPPQPQPQRSVVADPAAACQLLSQSVRCFARMSPAAELDGGLLRALVAAAASKGLAAAAVEVKQAVAGGAAEREAAPALAELSRQSVSMLERLVEDTQVVCDRLRPGRRNDVLQAVAPLRAALHRNSEASSLQALFNGVLVSTNATSGSSSSSGGGSGSGSSGSSGSSSRPSLAALQLLGAQLPKLSSSPGLSWLVARLLEAHEPYMDGSTLEPSGAEEPGAVPPWRVAEQLLRAAERSVFTVQAELIMGLQERVLRLPTPELMMLAARCEQLHLLPPHTLAAMLGRLRVHYSSEVPLEGGTGAGGDTGTSNAAPHDRLSRLQQVHDGTPVPASVALAGLVSAIERRMLPNVEAQQATGPEPGAATAAGATATATATATASATAHQAPPKLPQSLKRGVLAGSSSGSSRTGVGVSAGSSGGAVMTTSDPPLMSLAVAQSLASVLAAEAEAGTEAGARPAVPLAEPVRRVAGSVACALAVQALEAPPVRTGPRATAAAAAATASAAVPGGTGGLASNQAGVATEAALGMRPGPGSAARSGGSGSSGSSKHMTVSELRLAAAAAERLSIATPASPSAVATPATADAAAASPGVPGPDMPEPVHATSHPDAFRPSQPNSDDVTQTVSAGAPPMRLQTRDSGSSSEVRTAASSGGSAGFAAAGMAGPLQLLSGPERQLPLLQTAAQQLLSEQSEPPRRQSPEPQRNTKPEGDSAPAAADKGGTAAAALLRRLLPSTLAPAPAASSRDGTGSVGGSRLEWLLRVAGAVLRPPPPPDPQEARRVDAFMAALASEAEPARRQQQRAQALLLPEYLRQQAEARLEEEEAEAAEHAGQGATAATEEAAAAAGEGTADQLPSLFEGVQPLFARSIGSLRSGGRDASDRYAFSDADESDEEEEDDGAGFCGEAPSAGVGTGAALGVPAGALARRAGAGPARGSPAPTAAQATAGAANAPRARLTDSEVAELRGLGTPGGPAAAASAAAKSEARRQLLRSVRDRLTALSTVPDAQVLELLAPPPPPRALRSMQWGPPVRPTLPQHDAVPHRLPRPAAAAEAGAALSGGLAALVGADDVVSDSVRQLFDEMEVELAVEAGSGFLSPAALAAVQSHAAGSLATAGGAAGGGGEPAAASSRYARSLVTAVEVVSMAGAVESRDRQRALWGLLAPPLQAAAAGGLLTPPDALLTLERMAQGDGAAATEATEAAVSELVGVVGVWLLRQEERASAGGTGSGGGSGGGGEGVGGGGVGPAEVAAYRRLCWAVQRLAPDATKAAAPFSVEADDTDAGSASAMLAQVQAGCVVGVGPVMAALQRAYTPHEHHDRLRKLLEQAAALAEQRDRTTAAQATDTRQQQDEAELQQHQSSGDSPPAGVPDGEPAAAGEAGAEAAGARGWEAELAGVRSDVLWLLRRMEPAARVWALQALVGSGAADGDFVEAVTGLLLGQLGDMPPAEVVRAMDALAVAAASAASAGPHGLAHTALGPAARAFLRAAGARLKDRTGDFAAKDLACALAAVLQLASALPAASAASSSGGGGGGGRAVVPAGDRALLVVLRRALVQRLQQAGSAGGGVQVAQVLAELSRVVGLCEPHVSAQEPPSNSSGSSASSASGASSSIRTSPGGTSTELAAVLDAAADAVLRLAAHQPSRGYSSGAEEPPPAQAGDQLPASHQHQNQNQHQRLDAEEMVAFLSAFGGLGYQHSGGERWRLLVSGTLAAVADRADVESAALLGSPGQPPCAAGAGSVDAGCPVQEEGLQVGAEAAGRACGAGQEAERAAFWVRAVAALDGVDALPLELLVQVGELVETAVVAVTAEAASGVGVPQSAARNGLDGEGEAGAAAGDGAGSAHVGGTGGKSAKGRGRRVWRPRPKVQGPGGTAAAPVSE</sequence>
<feature type="region of interest" description="Disordered" evidence="1">
    <location>
        <begin position="1967"/>
        <end position="1986"/>
    </location>
</feature>
<feature type="compositionally biased region" description="Low complexity" evidence="1">
    <location>
        <begin position="2251"/>
        <end position="2275"/>
    </location>
</feature>
<feature type="compositionally biased region" description="Low complexity" evidence="1">
    <location>
        <begin position="3876"/>
        <end position="3895"/>
    </location>
</feature>
<feature type="compositionally biased region" description="Basic and acidic residues" evidence="1">
    <location>
        <begin position="3207"/>
        <end position="3224"/>
    </location>
</feature>
<feature type="region of interest" description="Disordered" evidence="1">
    <location>
        <begin position="1867"/>
        <end position="1914"/>
    </location>
</feature>
<gene>
    <name evidence="2" type="ORF">CHLRE_07g332600v5</name>
</gene>
<feature type="compositionally biased region" description="Low complexity" evidence="1">
    <location>
        <begin position="2874"/>
        <end position="2905"/>
    </location>
</feature>
<feature type="compositionally biased region" description="Low complexity" evidence="1">
    <location>
        <begin position="1869"/>
        <end position="1888"/>
    </location>
</feature>
<feature type="compositionally biased region" description="Gly residues" evidence="1">
    <location>
        <begin position="3736"/>
        <end position="3752"/>
    </location>
</feature>
<feature type="region of interest" description="Disordered" evidence="1">
    <location>
        <begin position="4152"/>
        <end position="4186"/>
    </location>
</feature>